<organism evidence="2 3">
    <name type="scientific">Auritidibacter ignavus</name>
    <dbReference type="NCBI Taxonomy" id="678932"/>
    <lineage>
        <taxon>Bacteria</taxon>
        <taxon>Bacillati</taxon>
        <taxon>Actinomycetota</taxon>
        <taxon>Actinomycetes</taxon>
        <taxon>Micrococcales</taxon>
        <taxon>Micrococcaceae</taxon>
        <taxon>Auritidibacter</taxon>
    </lineage>
</organism>
<dbReference type="Pfam" id="PF02464">
    <property type="entry name" value="CinA"/>
    <property type="match status" value="1"/>
</dbReference>
<dbReference type="GeneID" id="83695258"/>
<reference evidence="2 3" key="1">
    <citation type="submission" date="2023-03" db="EMBL/GenBank/DDBJ databases">
        <title>Complete genome sequences of several Auritidibacter ignavus strains isolated from ear infections.</title>
        <authorList>
            <person name="Baehr T."/>
            <person name="Baumhoegger A.M."/>
        </authorList>
    </citation>
    <scope>NUCLEOTIDE SEQUENCE [LARGE SCALE GENOMIC DNA]</scope>
    <source>
        <strain evidence="2 3">BABAE-6</strain>
    </source>
</reference>
<dbReference type="InterPro" id="IPR036653">
    <property type="entry name" value="CinA-like_C"/>
</dbReference>
<dbReference type="EMBL" id="CP122566">
    <property type="protein sequence ID" value="WGH94072.1"/>
    <property type="molecule type" value="Genomic_DNA"/>
</dbReference>
<evidence type="ECO:0000313" key="2">
    <source>
        <dbReference type="EMBL" id="WGH94072.1"/>
    </source>
</evidence>
<protein>
    <submittedName>
        <fullName evidence="2">Nicotinamide-nucleotide amidohydrolase family protein</fullName>
    </submittedName>
</protein>
<evidence type="ECO:0000313" key="3">
    <source>
        <dbReference type="Proteomes" id="UP001224674"/>
    </source>
</evidence>
<proteinExistence type="predicted"/>
<keyword evidence="3" id="KW-1185">Reference proteome</keyword>
<dbReference type="InterPro" id="IPR008136">
    <property type="entry name" value="CinA_C"/>
</dbReference>
<name>A0AAJ6AJX1_9MICC</name>
<dbReference type="SUPFAM" id="SSF142433">
    <property type="entry name" value="CinA-like"/>
    <property type="match status" value="1"/>
</dbReference>
<dbReference type="RefSeq" id="WP_110101716.1">
    <property type="nucleotide sequence ID" value="NZ_CP122561.1"/>
</dbReference>
<dbReference type="Proteomes" id="UP001224674">
    <property type="component" value="Chromosome"/>
</dbReference>
<dbReference type="AlphaFoldDB" id="A0AAJ6AJX1"/>
<gene>
    <name evidence="2" type="ORF">QDX21_04575</name>
</gene>
<accession>A0AAJ6AJX1</accession>
<feature type="domain" description="CinA C-terminal" evidence="1">
    <location>
        <begin position="7"/>
        <end position="153"/>
    </location>
</feature>
<evidence type="ECO:0000259" key="1">
    <source>
        <dbReference type="Pfam" id="PF02464"/>
    </source>
</evidence>
<dbReference type="Gene3D" id="3.90.950.20">
    <property type="entry name" value="CinA-like"/>
    <property type="match status" value="1"/>
</dbReference>
<sequence>MHQTPLHALVHTLTDRGLTVATAESLTAGLLAARIADIPGASAILNGGVVCYQNKIKQRVLGVDAHLLSTRGAVDPVTAEQMARGAQRVCDSDIGISTTGVAGPEPHQGKDVGTVYIGLCIADHVSQHVELHLQGDRAQIRHQTVEAAIKELCAVVD</sequence>
<dbReference type="NCBIfam" id="TIGR00199">
    <property type="entry name" value="PncC_domain"/>
    <property type="match status" value="1"/>
</dbReference>